<organism evidence="2 3">
    <name type="scientific">Tanacetum coccineum</name>
    <dbReference type="NCBI Taxonomy" id="301880"/>
    <lineage>
        <taxon>Eukaryota</taxon>
        <taxon>Viridiplantae</taxon>
        <taxon>Streptophyta</taxon>
        <taxon>Embryophyta</taxon>
        <taxon>Tracheophyta</taxon>
        <taxon>Spermatophyta</taxon>
        <taxon>Magnoliopsida</taxon>
        <taxon>eudicotyledons</taxon>
        <taxon>Gunneridae</taxon>
        <taxon>Pentapetalae</taxon>
        <taxon>asterids</taxon>
        <taxon>campanulids</taxon>
        <taxon>Asterales</taxon>
        <taxon>Asteraceae</taxon>
        <taxon>Asteroideae</taxon>
        <taxon>Anthemideae</taxon>
        <taxon>Anthemidinae</taxon>
        <taxon>Tanacetum</taxon>
    </lineage>
</organism>
<sequence length="477" mass="54002">MANLSEDIQCAGSDTRPPMLDMTDFASWKQHIQLYCRGKENGVNILKSIDDGPFQMAHFGKHLLKGMKATNILLQGLPKDIYTLINHYTDAKYIWDNVKMLLEGETIHYYYVRFTKLINDMRNIKMTMPKMQLNLKFVNNMLSEWGRFVTVVKLNKCFKESNYDQLYAYLKQHEAHANENKMMLERFTQHTVDPLALMSNVSPHQYSSQSSTTPSSTHVPPGQQNKGQGNNPRGAGAAGNGGAQNRVGNANPGQAKQIKCYKCNVLDEEQLLFLAGGHDTAVDKDVDESSVQDLALNVDNVFQADDCDAFDSDVDKDPNAQTMFMANLSSADPVYDEADPSYDSNILSEVHEYNNYQDAVCEHYDAHEMHHDVQPNCIVDSNADYMSDSNMILYDKYVKDNAEPVVQSNVSSMPNDAYMMIINDMHKQTAQSVSANEQNKVVNASLTAELATYKEQVELYKRRAKFELTKREQNIEE</sequence>
<dbReference type="Proteomes" id="UP001151760">
    <property type="component" value="Unassembled WGS sequence"/>
</dbReference>
<dbReference type="EMBL" id="BQNB010015623">
    <property type="protein sequence ID" value="GJT42177.1"/>
    <property type="molecule type" value="Genomic_DNA"/>
</dbReference>
<evidence type="ECO:0008006" key="4">
    <source>
        <dbReference type="Google" id="ProtNLM"/>
    </source>
</evidence>
<name>A0ABQ5DSL5_9ASTR</name>
<protein>
    <recommendedName>
        <fullName evidence="4">Integrase, catalytic region, zinc finger, CCHC-type, peptidase aspartic, catalytic</fullName>
    </recommendedName>
</protein>
<keyword evidence="3" id="KW-1185">Reference proteome</keyword>
<gene>
    <name evidence="2" type="ORF">Tco_0942042</name>
</gene>
<proteinExistence type="predicted"/>
<feature type="region of interest" description="Disordered" evidence="1">
    <location>
        <begin position="201"/>
        <end position="250"/>
    </location>
</feature>
<comment type="caution">
    <text evidence="2">The sequence shown here is derived from an EMBL/GenBank/DDBJ whole genome shotgun (WGS) entry which is preliminary data.</text>
</comment>
<evidence type="ECO:0000313" key="3">
    <source>
        <dbReference type="Proteomes" id="UP001151760"/>
    </source>
</evidence>
<evidence type="ECO:0000313" key="2">
    <source>
        <dbReference type="EMBL" id="GJT42177.1"/>
    </source>
</evidence>
<feature type="compositionally biased region" description="Low complexity" evidence="1">
    <location>
        <begin position="201"/>
        <end position="235"/>
    </location>
</feature>
<reference evidence="2" key="1">
    <citation type="journal article" date="2022" name="Int. J. Mol. Sci.">
        <title>Draft Genome of Tanacetum Coccineum: Genomic Comparison of Closely Related Tanacetum-Family Plants.</title>
        <authorList>
            <person name="Yamashiro T."/>
            <person name="Shiraishi A."/>
            <person name="Nakayama K."/>
            <person name="Satake H."/>
        </authorList>
    </citation>
    <scope>NUCLEOTIDE SEQUENCE</scope>
</reference>
<evidence type="ECO:0000256" key="1">
    <source>
        <dbReference type="SAM" id="MobiDB-lite"/>
    </source>
</evidence>
<accession>A0ABQ5DSL5</accession>
<reference evidence="2" key="2">
    <citation type="submission" date="2022-01" db="EMBL/GenBank/DDBJ databases">
        <authorList>
            <person name="Yamashiro T."/>
            <person name="Shiraishi A."/>
            <person name="Satake H."/>
            <person name="Nakayama K."/>
        </authorList>
    </citation>
    <scope>NUCLEOTIDE SEQUENCE</scope>
</reference>